<feature type="transmembrane region" description="Helical" evidence="1">
    <location>
        <begin position="74"/>
        <end position="98"/>
    </location>
</feature>
<keyword evidence="1" id="KW-0472">Membrane</keyword>
<dbReference type="EMBL" id="JAGINX010000001">
    <property type="protein sequence ID" value="MBP2319349.1"/>
    <property type="molecule type" value="Genomic_DNA"/>
</dbReference>
<sequence length="277" mass="29422">MNMNTAQGTSPAQTLQRAETDPSLSGLSFFGVLRSEFAKLMALRTTFWLSLISVVLSVLIAVAMAATVQPGDDAAWVVQGAVVGLWFAMMLLGSLAVISMTTEFTSGSVRSSLAAVPRRSTLYLAKTLAAAALIGLVTAVIVVLCHVVVVFFTDSVTMTAPFENSAVLHHYLANWAAVVVTAVLSVGLGALLRSSAGGIVVLTVFLFVLQTVLFIAWGIMQADWLQTLLDYEYATLIETFTNPEASDPGPLFGGIGMLIWAAVPFGLGWLAFVKRDV</sequence>
<proteinExistence type="predicted"/>
<feature type="transmembrane region" description="Helical" evidence="1">
    <location>
        <begin position="128"/>
        <end position="152"/>
    </location>
</feature>
<name>A0ABS4T4G5_9MICC</name>
<comment type="caution">
    <text evidence="2">The sequence shown here is derived from an EMBL/GenBank/DDBJ whole genome shotgun (WGS) entry which is preliminary data.</text>
</comment>
<feature type="transmembrane region" description="Helical" evidence="1">
    <location>
        <begin position="172"/>
        <end position="192"/>
    </location>
</feature>
<evidence type="ECO:0000313" key="2">
    <source>
        <dbReference type="EMBL" id="MBP2319349.1"/>
    </source>
</evidence>
<evidence type="ECO:0000256" key="1">
    <source>
        <dbReference type="SAM" id="Phobius"/>
    </source>
</evidence>
<dbReference type="PANTHER" id="PTHR37305:SF1">
    <property type="entry name" value="MEMBRANE PROTEIN"/>
    <property type="match status" value="1"/>
</dbReference>
<dbReference type="RefSeq" id="WP_210050481.1">
    <property type="nucleotide sequence ID" value="NZ_JAGINX010000001.1"/>
</dbReference>
<dbReference type="Proteomes" id="UP001519331">
    <property type="component" value="Unassembled WGS sequence"/>
</dbReference>
<protein>
    <submittedName>
        <fullName evidence="2">ABC-2 type transport system permease protein</fullName>
    </submittedName>
</protein>
<keyword evidence="3" id="KW-1185">Reference proteome</keyword>
<keyword evidence="1" id="KW-0812">Transmembrane</keyword>
<feature type="transmembrane region" description="Helical" evidence="1">
    <location>
        <begin position="199"/>
        <end position="220"/>
    </location>
</feature>
<dbReference type="PANTHER" id="PTHR37305">
    <property type="entry name" value="INTEGRAL MEMBRANE PROTEIN-RELATED"/>
    <property type="match status" value="1"/>
</dbReference>
<gene>
    <name evidence="2" type="ORF">JOF45_002368</name>
</gene>
<feature type="transmembrane region" description="Helical" evidence="1">
    <location>
        <begin position="47"/>
        <end position="68"/>
    </location>
</feature>
<keyword evidence="1" id="KW-1133">Transmembrane helix</keyword>
<dbReference type="Pfam" id="PF12730">
    <property type="entry name" value="ABC2_membrane_4"/>
    <property type="match status" value="1"/>
</dbReference>
<organism evidence="2 3">
    <name type="scientific">Nesterenkonia lacusekhoensis</name>
    <dbReference type="NCBI Taxonomy" id="150832"/>
    <lineage>
        <taxon>Bacteria</taxon>
        <taxon>Bacillati</taxon>
        <taxon>Actinomycetota</taxon>
        <taxon>Actinomycetes</taxon>
        <taxon>Micrococcales</taxon>
        <taxon>Micrococcaceae</taxon>
        <taxon>Nesterenkonia</taxon>
    </lineage>
</organism>
<evidence type="ECO:0000313" key="3">
    <source>
        <dbReference type="Proteomes" id="UP001519331"/>
    </source>
</evidence>
<accession>A0ABS4T4G5</accession>
<reference evidence="2 3" key="1">
    <citation type="submission" date="2021-03" db="EMBL/GenBank/DDBJ databases">
        <title>Sequencing the genomes of 1000 actinobacteria strains.</title>
        <authorList>
            <person name="Klenk H.-P."/>
        </authorList>
    </citation>
    <scope>NUCLEOTIDE SEQUENCE [LARGE SCALE GENOMIC DNA]</scope>
    <source>
        <strain evidence="2 3">DSM 12544</strain>
    </source>
</reference>
<feature type="transmembrane region" description="Helical" evidence="1">
    <location>
        <begin position="251"/>
        <end position="273"/>
    </location>
</feature>